<dbReference type="GO" id="GO:0016020">
    <property type="term" value="C:membrane"/>
    <property type="evidence" value="ECO:0007669"/>
    <property type="project" value="UniProtKB-SubCell"/>
</dbReference>
<keyword evidence="5 13" id="KW-0812">Transmembrane</keyword>
<dbReference type="GO" id="GO:0016102">
    <property type="term" value="P:diterpenoid biosynthetic process"/>
    <property type="evidence" value="ECO:0007669"/>
    <property type="project" value="UniProtKB-ARBA"/>
</dbReference>
<dbReference type="EMBL" id="JAUUTY010000006">
    <property type="protein sequence ID" value="KAK1615610.1"/>
    <property type="molecule type" value="Genomic_DNA"/>
</dbReference>
<dbReference type="EMBL" id="JAUUTY010000006">
    <property type="protein sequence ID" value="KAK1615607.1"/>
    <property type="molecule type" value="Genomic_DNA"/>
</dbReference>
<dbReference type="GO" id="GO:0016705">
    <property type="term" value="F:oxidoreductase activity, acting on paired donors, with incorporation or reduction of molecular oxygen"/>
    <property type="evidence" value="ECO:0007669"/>
    <property type="project" value="InterPro"/>
</dbReference>
<evidence type="ECO:0000256" key="12">
    <source>
        <dbReference type="RuleBase" id="RU000461"/>
    </source>
</evidence>
<keyword evidence="10 12" id="KW-0503">Monooxygenase</keyword>
<comment type="subcellular location">
    <subcellularLocation>
        <location evidence="2">Membrane</location>
        <topology evidence="2">Single-pass membrane protein</topology>
    </subcellularLocation>
</comment>
<evidence type="ECO:0000256" key="9">
    <source>
        <dbReference type="ARBA" id="ARBA00023004"/>
    </source>
</evidence>
<feature type="transmembrane region" description="Helical" evidence="13">
    <location>
        <begin position="33"/>
        <end position="53"/>
    </location>
</feature>
<evidence type="ECO:0000256" key="8">
    <source>
        <dbReference type="ARBA" id="ARBA00023002"/>
    </source>
</evidence>
<name>A0AAD8R7H4_LOLMU</name>
<dbReference type="Pfam" id="PF00067">
    <property type="entry name" value="p450"/>
    <property type="match status" value="1"/>
</dbReference>
<reference evidence="15" key="1">
    <citation type="submission" date="2023-07" db="EMBL/GenBank/DDBJ databases">
        <title>A chromosome-level genome assembly of Lolium multiflorum.</title>
        <authorList>
            <person name="Chen Y."/>
            <person name="Copetti D."/>
            <person name="Kolliker R."/>
            <person name="Studer B."/>
        </authorList>
    </citation>
    <scope>NUCLEOTIDE SEQUENCE</scope>
    <source>
        <strain evidence="15">02402/16</strain>
        <tissue evidence="15">Leaf</tissue>
    </source>
</reference>
<keyword evidence="13" id="KW-0472">Membrane</keyword>
<dbReference type="AlphaFoldDB" id="A0AAD8R7H4"/>
<evidence type="ECO:0000256" key="5">
    <source>
        <dbReference type="ARBA" id="ARBA00022692"/>
    </source>
</evidence>
<feature type="binding site" description="axial binding residue" evidence="11">
    <location>
        <position position="529"/>
    </location>
    <ligand>
        <name>heme</name>
        <dbReference type="ChEBI" id="CHEBI:30413"/>
    </ligand>
    <ligandPart>
        <name>Fe</name>
        <dbReference type="ChEBI" id="CHEBI:18248"/>
    </ligandPart>
</feature>
<evidence type="ECO:0008006" key="17">
    <source>
        <dbReference type="Google" id="ProtNLM"/>
    </source>
</evidence>
<dbReference type="Proteomes" id="UP001231189">
    <property type="component" value="Unassembled WGS sequence"/>
</dbReference>
<evidence type="ECO:0000256" key="4">
    <source>
        <dbReference type="ARBA" id="ARBA00022617"/>
    </source>
</evidence>
<comment type="cofactor">
    <cofactor evidence="1 11">
        <name>heme</name>
        <dbReference type="ChEBI" id="CHEBI:30413"/>
    </cofactor>
</comment>
<keyword evidence="8 12" id="KW-0560">Oxidoreductase</keyword>
<keyword evidence="9 11" id="KW-0408">Iron</keyword>
<keyword evidence="6 11" id="KW-0479">Metal-binding</keyword>
<dbReference type="PANTHER" id="PTHR47955">
    <property type="entry name" value="CYTOCHROME P450 FAMILY 71 PROTEIN"/>
    <property type="match status" value="1"/>
</dbReference>
<dbReference type="SUPFAM" id="SSF48264">
    <property type="entry name" value="Cytochrome P450"/>
    <property type="match status" value="1"/>
</dbReference>
<keyword evidence="4 11" id="KW-0349">Heme</keyword>
<protein>
    <recommendedName>
        <fullName evidence="17">Cytochrome P450</fullName>
    </recommendedName>
</protein>
<evidence type="ECO:0000256" key="6">
    <source>
        <dbReference type="ARBA" id="ARBA00022723"/>
    </source>
</evidence>
<keyword evidence="7 13" id="KW-1133">Transmembrane helix</keyword>
<evidence type="ECO:0000256" key="13">
    <source>
        <dbReference type="SAM" id="Phobius"/>
    </source>
</evidence>
<feature type="transmembrane region" description="Helical" evidence="13">
    <location>
        <begin position="60"/>
        <end position="77"/>
    </location>
</feature>
<evidence type="ECO:0000256" key="10">
    <source>
        <dbReference type="ARBA" id="ARBA00023033"/>
    </source>
</evidence>
<accession>A0AAD8R7H4</accession>
<dbReference type="FunFam" id="1.10.630.10:FF:000008">
    <property type="entry name" value="Cytochrome P450 71D8"/>
    <property type="match status" value="1"/>
</dbReference>
<dbReference type="PROSITE" id="PS00086">
    <property type="entry name" value="CYTOCHROME_P450"/>
    <property type="match status" value="1"/>
</dbReference>
<dbReference type="PRINTS" id="PR00463">
    <property type="entry name" value="EP450I"/>
</dbReference>
<dbReference type="Gene3D" id="1.10.630.10">
    <property type="entry name" value="Cytochrome P450"/>
    <property type="match status" value="1"/>
</dbReference>
<dbReference type="GO" id="GO:0005506">
    <property type="term" value="F:iron ion binding"/>
    <property type="evidence" value="ECO:0007669"/>
    <property type="project" value="InterPro"/>
</dbReference>
<dbReference type="InterPro" id="IPR017972">
    <property type="entry name" value="Cyt_P450_CS"/>
</dbReference>
<sequence length="593" mass="66613">MPTNPGRVPNDANSTSNMTNFAREPSLTHVATMFGWSGVASLSPVVTCFVMHVHLTNTRAYVLYAFTIPLYALLNAMAMIMEQVAYCLCILVVVLLLPPLFLNLMRRRRNDGFNLPPSPWRLPVIGNLHQVMRGGPLVHRTMADLARRLEAPLMYLELGEIRAVVASSADAAREIMKTHDASFATRPWNATTRRLRADGEGLVFARYGAMWRQLRKLCVVELLSARRVRSFRRAREDEASRLVAAVANSARSGDAVNLSELVTAAVADSTMRSMVGDRFESREEFLEALAEIIKVGSGFSLDNMFPSWKIASAVGGMTRRAEANHRTTYDLMDCVFRQHQQRKEALADSATKEDDEDLVDVLLRVQKEGSLEVPLTTGNIKAVILDLFNAGSETSANTLQWAMSELVRNPLVMHKAQTEVRNSLSGKLKVTEDDLANLKYMKLVIKETLRLHSVLPLLLPRECRETCTIMGYHVPKGTTVLVNAWAINRDPRYWDDAETFKPERFENATIDYKGTDFEFVPFGAGRRICPGIMFAEANMELMLAALLYHFDWKFPGKALPIELDMAEDMGISVRRKKDLYMCPVVRVNPHDAT</sequence>
<evidence type="ECO:0000256" key="1">
    <source>
        <dbReference type="ARBA" id="ARBA00001971"/>
    </source>
</evidence>
<evidence type="ECO:0000256" key="11">
    <source>
        <dbReference type="PIRSR" id="PIRSR602401-1"/>
    </source>
</evidence>
<dbReference type="GO" id="GO:0020037">
    <property type="term" value="F:heme binding"/>
    <property type="evidence" value="ECO:0007669"/>
    <property type="project" value="InterPro"/>
</dbReference>
<keyword evidence="16" id="KW-1185">Reference proteome</keyword>
<evidence type="ECO:0000256" key="2">
    <source>
        <dbReference type="ARBA" id="ARBA00004167"/>
    </source>
</evidence>
<gene>
    <name evidence="14" type="ORF">QYE76_021124</name>
    <name evidence="15" type="ORF">QYE76_021127</name>
</gene>
<dbReference type="CDD" id="cd11072">
    <property type="entry name" value="CYP71-like"/>
    <property type="match status" value="1"/>
</dbReference>
<evidence type="ECO:0000313" key="14">
    <source>
        <dbReference type="EMBL" id="KAK1615607.1"/>
    </source>
</evidence>
<evidence type="ECO:0000256" key="7">
    <source>
        <dbReference type="ARBA" id="ARBA00022989"/>
    </source>
</evidence>
<comment type="similarity">
    <text evidence="3 12">Belongs to the cytochrome P450 family.</text>
</comment>
<dbReference type="InterPro" id="IPR001128">
    <property type="entry name" value="Cyt_P450"/>
</dbReference>
<dbReference type="GO" id="GO:0004497">
    <property type="term" value="F:monooxygenase activity"/>
    <property type="evidence" value="ECO:0007669"/>
    <property type="project" value="UniProtKB-KW"/>
</dbReference>
<dbReference type="PRINTS" id="PR00385">
    <property type="entry name" value="P450"/>
</dbReference>
<comment type="caution">
    <text evidence="15">The sequence shown here is derived from an EMBL/GenBank/DDBJ whole genome shotgun (WGS) entry which is preliminary data.</text>
</comment>
<evidence type="ECO:0000313" key="16">
    <source>
        <dbReference type="Proteomes" id="UP001231189"/>
    </source>
</evidence>
<organism evidence="15 16">
    <name type="scientific">Lolium multiflorum</name>
    <name type="common">Italian ryegrass</name>
    <name type="synonym">Lolium perenne subsp. multiflorum</name>
    <dbReference type="NCBI Taxonomy" id="4521"/>
    <lineage>
        <taxon>Eukaryota</taxon>
        <taxon>Viridiplantae</taxon>
        <taxon>Streptophyta</taxon>
        <taxon>Embryophyta</taxon>
        <taxon>Tracheophyta</taxon>
        <taxon>Spermatophyta</taxon>
        <taxon>Magnoliopsida</taxon>
        <taxon>Liliopsida</taxon>
        <taxon>Poales</taxon>
        <taxon>Poaceae</taxon>
        <taxon>BOP clade</taxon>
        <taxon>Pooideae</taxon>
        <taxon>Poodae</taxon>
        <taxon>Poeae</taxon>
        <taxon>Poeae Chloroplast Group 2 (Poeae type)</taxon>
        <taxon>Loliodinae</taxon>
        <taxon>Loliinae</taxon>
        <taxon>Lolium</taxon>
    </lineage>
</organism>
<evidence type="ECO:0000313" key="15">
    <source>
        <dbReference type="EMBL" id="KAK1615610.1"/>
    </source>
</evidence>
<proteinExistence type="inferred from homology"/>
<dbReference type="InterPro" id="IPR002401">
    <property type="entry name" value="Cyt_P450_E_grp-I"/>
</dbReference>
<dbReference type="InterPro" id="IPR036396">
    <property type="entry name" value="Cyt_P450_sf"/>
</dbReference>
<evidence type="ECO:0000256" key="3">
    <source>
        <dbReference type="ARBA" id="ARBA00010617"/>
    </source>
</evidence>
<dbReference type="PANTHER" id="PTHR47955:SF21">
    <property type="entry name" value="OS06G0642300 PROTEIN"/>
    <property type="match status" value="1"/>
</dbReference>
<feature type="transmembrane region" description="Helical" evidence="13">
    <location>
        <begin position="83"/>
        <end position="102"/>
    </location>
</feature>